<dbReference type="EMBL" id="BRXW01000815">
    <property type="protein sequence ID" value="GMH77434.1"/>
    <property type="molecule type" value="Genomic_DNA"/>
</dbReference>
<accession>A0A9W7EDN1</accession>
<feature type="non-terminal residue" evidence="1">
    <location>
        <position position="131"/>
    </location>
</feature>
<proteinExistence type="predicted"/>
<evidence type="ECO:0000313" key="1">
    <source>
        <dbReference type="EMBL" id="GMH77434.1"/>
    </source>
</evidence>
<feature type="non-terminal residue" evidence="1">
    <location>
        <position position="1"/>
    </location>
</feature>
<evidence type="ECO:0008006" key="3">
    <source>
        <dbReference type="Google" id="ProtNLM"/>
    </source>
</evidence>
<organism evidence="1 2">
    <name type="scientific">Triparma laevis f. longispina</name>
    <dbReference type="NCBI Taxonomy" id="1714387"/>
    <lineage>
        <taxon>Eukaryota</taxon>
        <taxon>Sar</taxon>
        <taxon>Stramenopiles</taxon>
        <taxon>Ochrophyta</taxon>
        <taxon>Bolidophyceae</taxon>
        <taxon>Parmales</taxon>
        <taxon>Triparmaceae</taxon>
        <taxon>Triparma</taxon>
    </lineage>
</organism>
<dbReference type="AlphaFoldDB" id="A0A9W7EDN1"/>
<reference evidence="2" key="1">
    <citation type="journal article" date="2023" name="Commun. Biol.">
        <title>Genome analysis of Parmales, the sister group of diatoms, reveals the evolutionary specialization of diatoms from phago-mixotrophs to photoautotrophs.</title>
        <authorList>
            <person name="Ban H."/>
            <person name="Sato S."/>
            <person name="Yoshikawa S."/>
            <person name="Yamada K."/>
            <person name="Nakamura Y."/>
            <person name="Ichinomiya M."/>
            <person name="Sato N."/>
            <person name="Blanc-Mathieu R."/>
            <person name="Endo H."/>
            <person name="Kuwata A."/>
            <person name="Ogata H."/>
        </authorList>
    </citation>
    <scope>NUCLEOTIDE SEQUENCE [LARGE SCALE GENOMIC DNA]</scope>
    <source>
        <strain evidence="2">NIES 3700</strain>
    </source>
</reference>
<keyword evidence="2" id="KW-1185">Reference proteome</keyword>
<evidence type="ECO:0000313" key="2">
    <source>
        <dbReference type="Proteomes" id="UP001165122"/>
    </source>
</evidence>
<name>A0A9W7EDN1_9STRA</name>
<dbReference type="OrthoDB" id="45254at2759"/>
<protein>
    <recommendedName>
        <fullName evidence="3">Exostosin GT47 domain-containing protein</fullName>
    </recommendedName>
</protein>
<sequence>NDVKLSTEVQNFKNIEKYMYLVSPRGAGESTHRTWESLYAGTIPIVKRSPIDHALEKLPVHLVDDYSEITPDKVEELKELYRTKYKPMMDDPVVQKRLHREYYFNMVEETRVEALNRLGLSNVDEERVQCW</sequence>
<gene>
    <name evidence="1" type="ORF">TrLO_g10522</name>
</gene>
<comment type="caution">
    <text evidence="1">The sequence shown here is derived from an EMBL/GenBank/DDBJ whole genome shotgun (WGS) entry which is preliminary data.</text>
</comment>
<dbReference type="Proteomes" id="UP001165122">
    <property type="component" value="Unassembled WGS sequence"/>
</dbReference>